<dbReference type="InterPro" id="IPR027417">
    <property type="entry name" value="P-loop_NTPase"/>
</dbReference>
<dbReference type="InterPro" id="IPR050388">
    <property type="entry name" value="ABC_Ni/Peptide_Import"/>
</dbReference>
<comment type="similarity">
    <text evidence="2">Belongs to the ABC transporter superfamily.</text>
</comment>
<dbReference type="KEGG" id="cid:P73_2339"/>
<evidence type="ECO:0000256" key="2">
    <source>
        <dbReference type="ARBA" id="ARBA00005417"/>
    </source>
</evidence>
<dbReference type="InterPro" id="IPR003439">
    <property type="entry name" value="ABC_transporter-like_ATP-bd"/>
</dbReference>
<dbReference type="PROSITE" id="PS50893">
    <property type="entry name" value="ABC_TRANSPORTER_2"/>
    <property type="match status" value="1"/>
</dbReference>
<dbReference type="Gene3D" id="3.40.50.300">
    <property type="entry name" value="P-loop containing nucleotide triphosphate hydrolases"/>
    <property type="match status" value="1"/>
</dbReference>
<dbReference type="PANTHER" id="PTHR43297">
    <property type="entry name" value="OLIGOPEPTIDE TRANSPORT ATP-BINDING PROTEIN APPD"/>
    <property type="match status" value="1"/>
</dbReference>
<sequence>MTDTDLLALSDLDLTFKTLDGPVDVLRGVSLRIREHERVALVGESGSGKSVTARAIMGLFPRKRIRVAGDITFAGKSLLGESEAALRRRRGREITMIFQDPMAALNPVFTIRTQFRAIVDRLEQRMSDGEAETRMQNALADVSIADPERVLSSYSFQLSGGLNQRVMIAMALVSRPKLLIADEPGTALDVTVQQQTLHIMGRLSESFGTAILFISHNLGVVRNFADRVCVMYAGRIVEEAPTAELFADPRHPYTRALLASVPRLSSPDLPIPIEGSVPGMMDMPLGCAFAPRCPHATDACAAPVPFAKAGPDRRVACIHPEKVT</sequence>
<feature type="domain" description="ABC transporter" evidence="8">
    <location>
        <begin position="9"/>
        <end position="258"/>
    </location>
</feature>
<reference evidence="9 10" key="1">
    <citation type="journal article" date="2014" name="Int. J. Syst. Evol. Microbiol.">
        <title>Celeribacter indicus sp. nov., a polycyclic aromatic hydrocarbon-degrading bacterium from deep-sea sediment and reclassification of Huaishuia halophila as Celeribacter halophilus comb. nov.</title>
        <authorList>
            <person name="Lai Q."/>
            <person name="Cao J."/>
            <person name="Yuan J."/>
            <person name="Li F."/>
            <person name="Shao Z."/>
        </authorList>
    </citation>
    <scope>NUCLEOTIDE SEQUENCE [LARGE SCALE GENOMIC DNA]</scope>
    <source>
        <strain evidence="9">P73</strain>
    </source>
</reference>
<dbReference type="InterPro" id="IPR013563">
    <property type="entry name" value="Oligopep_ABC_C"/>
</dbReference>
<evidence type="ECO:0000259" key="8">
    <source>
        <dbReference type="PROSITE" id="PS50893"/>
    </source>
</evidence>
<dbReference type="STRING" id="1208324.P73_2339"/>
<dbReference type="EMBL" id="CP004393">
    <property type="protein sequence ID" value="AJE47054.1"/>
    <property type="molecule type" value="Genomic_DNA"/>
</dbReference>
<name>A0A0B5DVL5_9RHOB</name>
<dbReference type="GO" id="GO:0055085">
    <property type="term" value="P:transmembrane transport"/>
    <property type="evidence" value="ECO:0007669"/>
    <property type="project" value="UniProtKB-ARBA"/>
</dbReference>
<dbReference type="NCBIfam" id="TIGR01727">
    <property type="entry name" value="oligo_HPY"/>
    <property type="match status" value="1"/>
</dbReference>
<dbReference type="SUPFAM" id="SSF52540">
    <property type="entry name" value="P-loop containing nucleoside triphosphate hydrolases"/>
    <property type="match status" value="1"/>
</dbReference>
<dbReference type="GO" id="GO:0015833">
    <property type="term" value="P:peptide transport"/>
    <property type="evidence" value="ECO:0007669"/>
    <property type="project" value="InterPro"/>
</dbReference>
<keyword evidence="7" id="KW-0472">Membrane</keyword>
<dbReference type="Pfam" id="PF08352">
    <property type="entry name" value="oligo_HPY"/>
    <property type="match status" value="1"/>
</dbReference>
<dbReference type="GO" id="GO:0005886">
    <property type="term" value="C:plasma membrane"/>
    <property type="evidence" value="ECO:0007669"/>
    <property type="project" value="UniProtKB-SubCell"/>
</dbReference>
<dbReference type="SMART" id="SM00382">
    <property type="entry name" value="AAA"/>
    <property type="match status" value="1"/>
</dbReference>
<keyword evidence="3" id="KW-0813">Transport</keyword>
<evidence type="ECO:0000256" key="4">
    <source>
        <dbReference type="ARBA" id="ARBA00022475"/>
    </source>
</evidence>
<gene>
    <name evidence="9" type="ORF">P73_2339</name>
</gene>
<dbReference type="PANTHER" id="PTHR43297:SF2">
    <property type="entry name" value="DIPEPTIDE TRANSPORT ATP-BINDING PROTEIN DPPD"/>
    <property type="match status" value="1"/>
</dbReference>
<comment type="subcellular location">
    <subcellularLocation>
        <location evidence="1">Cell inner membrane</location>
        <topology evidence="1">Peripheral membrane protein</topology>
    </subcellularLocation>
</comment>
<keyword evidence="5" id="KW-0547">Nucleotide-binding</keyword>
<evidence type="ECO:0000313" key="10">
    <source>
        <dbReference type="Proteomes" id="UP000031521"/>
    </source>
</evidence>
<keyword evidence="4" id="KW-1003">Cell membrane</keyword>
<protein>
    <submittedName>
        <fullName evidence="9">Oligopeptide/dipeptide ABC transporter ATPase</fullName>
    </submittedName>
</protein>
<dbReference type="GO" id="GO:0005524">
    <property type="term" value="F:ATP binding"/>
    <property type="evidence" value="ECO:0007669"/>
    <property type="project" value="UniProtKB-KW"/>
</dbReference>
<dbReference type="FunFam" id="3.40.50.300:FF:000016">
    <property type="entry name" value="Oligopeptide ABC transporter ATP-binding component"/>
    <property type="match status" value="1"/>
</dbReference>
<dbReference type="Pfam" id="PF00005">
    <property type="entry name" value="ABC_tran"/>
    <property type="match status" value="1"/>
</dbReference>
<dbReference type="Proteomes" id="UP000031521">
    <property type="component" value="Chromosome"/>
</dbReference>
<evidence type="ECO:0000256" key="6">
    <source>
        <dbReference type="ARBA" id="ARBA00022840"/>
    </source>
</evidence>
<dbReference type="OrthoDB" id="9802264at2"/>
<evidence type="ECO:0000256" key="5">
    <source>
        <dbReference type="ARBA" id="ARBA00022741"/>
    </source>
</evidence>
<dbReference type="CDD" id="cd03257">
    <property type="entry name" value="ABC_NikE_OppD_transporters"/>
    <property type="match status" value="1"/>
</dbReference>
<evidence type="ECO:0000256" key="1">
    <source>
        <dbReference type="ARBA" id="ARBA00004417"/>
    </source>
</evidence>
<keyword evidence="10" id="KW-1185">Reference proteome</keyword>
<dbReference type="GO" id="GO:0016887">
    <property type="term" value="F:ATP hydrolysis activity"/>
    <property type="evidence" value="ECO:0007669"/>
    <property type="project" value="InterPro"/>
</dbReference>
<accession>A0A0B5DVL5</accession>
<dbReference type="HOGENOM" id="CLU_000604_1_23_5"/>
<proteinExistence type="inferred from homology"/>
<dbReference type="AlphaFoldDB" id="A0A0B5DVL5"/>
<evidence type="ECO:0000256" key="7">
    <source>
        <dbReference type="ARBA" id="ARBA00023136"/>
    </source>
</evidence>
<evidence type="ECO:0000256" key="3">
    <source>
        <dbReference type="ARBA" id="ARBA00022448"/>
    </source>
</evidence>
<dbReference type="InterPro" id="IPR003593">
    <property type="entry name" value="AAA+_ATPase"/>
</dbReference>
<dbReference type="RefSeq" id="WP_043869708.1">
    <property type="nucleotide sequence ID" value="NZ_CP004393.1"/>
</dbReference>
<evidence type="ECO:0000313" key="9">
    <source>
        <dbReference type="EMBL" id="AJE47054.1"/>
    </source>
</evidence>
<keyword evidence="6" id="KW-0067">ATP-binding</keyword>
<organism evidence="9 10">
    <name type="scientific">Celeribacter indicus</name>
    <dbReference type="NCBI Taxonomy" id="1208324"/>
    <lineage>
        <taxon>Bacteria</taxon>
        <taxon>Pseudomonadati</taxon>
        <taxon>Pseudomonadota</taxon>
        <taxon>Alphaproteobacteria</taxon>
        <taxon>Rhodobacterales</taxon>
        <taxon>Roseobacteraceae</taxon>
        <taxon>Celeribacter</taxon>
    </lineage>
</organism>